<protein>
    <recommendedName>
        <fullName evidence="5">Tubulin delta chain</fullName>
    </recommendedName>
    <alternativeName>
        <fullName evidence="12">Delta-tubulin</fullName>
    </alternativeName>
</protein>
<keyword evidence="10" id="KW-0539">Nucleus</keyword>
<dbReference type="GO" id="GO:0005929">
    <property type="term" value="C:cilium"/>
    <property type="evidence" value="ECO:0007669"/>
    <property type="project" value="UniProtKB-SubCell"/>
</dbReference>
<evidence type="ECO:0000313" key="17">
    <source>
        <dbReference type="Proteomes" id="UP001162131"/>
    </source>
</evidence>
<evidence type="ECO:0000313" key="16">
    <source>
        <dbReference type="EMBL" id="CAG9320842.1"/>
    </source>
</evidence>
<dbReference type="GO" id="GO:0007017">
    <property type="term" value="P:microtubule-based process"/>
    <property type="evidence" value="ECO:0007669"/>
    <property type="project" value="InterPro"/>
</dbReference>
<dbReference type="InterPro" id="IPR003008">
    <property type="entry name" value="Tubulin_FtsZ_GTPase"/>
</dbReference>
<gene>
    <name evidence="16" type="ORF">BSTOLATCC_MIC27421</name>
</gene>
<evidence type="ECO:0000256" key="1">
    <source>
        <dbReference type="ARBA" id="ARBA00004114"/>
    </source>
</evidence>
<evidence type="ECO:0000256" key="3">
    <source>
        <dbReference type="ARBA" id="ARBA00004138"/>
    </source>
</evidence>
<dbReference type="PROSITE" id="PS00227">
    <property type="entry name" value="TUBULIN"/>
    <property type="match status" value="1"/>
</dbReference>
<dbReference type="SUPFAM" id="SSF55307">
    <property type="entry name" value="Tubulin C-terminal domain-like"/>
    <property type="match status" value="1"/>
</dbReference>
<dbReference type="GO" id="GO:0005200">
    <property type="term" value="F:structural constituent of cytoskeleton"/>
    <property type="evidence" value="ECO:0007669"/>
    <property type="project" value="InterPro"/>
</dbReference>
<dbReference type="PANTHER" id="PTHR11588">
    <property type="entry name" value="TUBULIN"/>
    <property type="match status" value="1"/>
</dbReference>
<dbReference type="GO" id="GO:0005874">
    <property type="term" value="C:microtubule"/>
    <property type="evidence" value="ECO:0007669"/>
    <property type="project" value="UniProtKB-KW"/>
</dbReference>
<dbReference type="GO" id="GO:0030030">
    <property type="term" value="P:cell projection organization"/>
    <property type="evidence" value="ECO:0007669"/>
    <property type="project" value="UniProtKB-KW"/>
</dbReference>
<comment type="function">
    <text evidence="13">Acts as a positive regulator of hedgehog signaling and regulates ciliary function.</text>
</comment>
<dbReference type="InterPro" id="IPR002967">
    <property type="entry name" value="Delta_tubulin"/>
</dbReference>
<proteinExistence type="inferred from homology"/>
<evidence type="ECO:0000259" key="15">
    <source>
        <dbReference type="SMART" id="SM00864"/>
    </source>
</evidence>
<dbReference type="GO" id="GO:0005634">
    <property type="term" value="C:nucleus"/>
    <property type="evidence" value="ECO:0007669"/>
    <property type="project" value="UniProtKB-SubCell"/>
</dbReference>
<dbReference type="PRINTS" id="PR01224">
    <property type="entry name" value="DELTATUBULIN"/>
</dbReference>
<dbReference type="CDD" id="cd02189">
    <property type="entry name" value="delta_zeta_tubulin-like"/>
    <property type="match status" value="1"/>
</dbReference>
<dbReference type="InterPro" id="IPR008280">
    <property type="entry name" value="Tub_FtsZ_C"/>
</dbReference>
<accession>A0AAU9IYK6</accession>
<evidence type="ECO:0000256" key="10">
    <source>
        <dbReference type="ARBA" id="ARBA00023242"/>
    </source>
</evidence>
<evidence type="ECO:0000256" key="4">
    <source>
        <dbReference type="ARBA" id="ARBA00009636"/>
    </source>
</evidence>
<dbReference type="SMART" id="SM00864">
    <property type="entry name" value="Tubulin"/>
    <property type="match status" value="1"/>
</dbReference>
<dbReference type="EMBL" id="CAJZBQ010000027">
    <property type="protein sequence ID" value="CAG9320842.1"/>
    <property type="molecule type" value="Genomic_DNA"/>
</dbReference>
<dbReference type="GO" id="GO:0005525">
    <property type="term" value="F:GTP binding"/>
    <property type="evidence" value="ECO:0007669"/>
    <property type="project" value="UniProtKB-UniRule"/>
</dbReference>
<keyword evidence="11" id="KW-0966">Cell projection</keyword>
<comment type="caution">
    <text evidence="16">The sequence shown here is derived from an EMBL/GenBank/DDBJ whole genome shotgun (WGS) entry which is preliminary data.</text>
</comment>
<dbReference type="GO" id="GO:0005814">
    <property type="term" value="C:centriole"/>
    <property type="evidence" value="ECO:0007669"/>
    <property type="project" value="UniProtKB-SubCell"/>
</dbReference>
<dbReference type="PRINTS" id="PR01161">
    <property type="entry name" value="TUBULIN"/>
</dbReference>
<keyword evidence="17" id="KW-1185">Reference proteome</keyword>
<evidence type="ECO:0000256" key="12">
    <source>
        <dbReference type="ARBA" id="ARBA00030594"/>
    </source>
</evidence>
<dbReference type="Proteomes" id="UP001162131">
    <property type="component" value="Unassembled WGS sequence"/>
</dbReference>
<evidence type="ECO:0000256" key="2">
    <source>
        <dbReference type="ARBA" id="ARBA00004123"/>
    </source>
</evidence>
<keyword evidence="7 14" id="KW-0547">Nucleotide-binding</keyword>
<evidence type="ECO:0000256" key="5">
    <source>
        <dbReference type="ARBA" id="ARBA00014184"/>
    </source>
</evidence>
<dbReference type="AlphaFoldDB" id="A0AAU9IYK6"/>
<organism evidence="16 17">
    <name type="scientific">Blepharisma stoltei</name>
    <dbReference type="NCBI Taxonomy" id="1481888"/>
    <lineage>
        <taxon>Eukaryota</taxon>
        <taxon>Sar</taxon>
        <taxon>Alveolata</taxon>
        <taxon>Ciliophora</taxon>
        <taxon>Postciliodesmatophora</taxon>
        <taxon>Heterotrichea</taxon>
        <taxon>Heterotrichida</taxon>
        <taxon>Blepharismidae</taxon>
        <taxon>Blepharisma</taxon>
    </lineage>
</organism>
<dbReference type="InterPro" id="IPR000217">
    <property type="entry name" value="Tubulin"/>
</dbReference>
<keyword evidence="6 14" id="KW-0493">Microtubule</keyword>
<name>A0AAU9IYK6_9CILI</name>
<dbReference type="InterPro" id="IPR017975">
    <property type="entry name" value="Tubulin_CS"/>
</dbReference>
<comment type="similarity">
    <text evidence="4 14">Belongs to the tubulin family.</text>
</comment>
<dbReference type="InterPro" id="IPR036525">
    <property type="entry name" value="Tubulin/FtsZ_GTPase_sf"/>
</dbReference>
<evidence type="ECO:0000256" key="8">
    <source>
        <dbReference type="ARBA" id="ARBA00022794"/>
    </source>
</evidence>
<evidence type="ECO:0000256" key="9">
    <source>
        <dbReference type="ARBA" id="ARBA00023134"/>
    </source>
</evidence>
<evidence type="ECO:0000256" key="13">
    <source>
        <dbReference type="ARBA" id="ARBA00046149"/>
    </source>
</evidence>
<keyword evidence="9 14" id="KW-0342">GTP-binding</keyword>
<dbReference type="Pfam" id="PF00091">
    <property type="entry name" value="Tubulin"/>
    <property type="match status" value="1"/>
</dbReference>
<dbReference type="SUPFAM" id="SSF52490">
    <property type="entry name" value="Tubulin nucleotide-binding domain-like"/>
    <property type="match status" value="1"/>
</dbReference>
<keyword evidence="8" id="KW-0970">Cilium biogenesis/degradation</keyword>
<evidence type="ECO:0000256" key="14">
    <source>
        <dbReference type="RuleBase" id="RU000352"/>
    </source>
</evidence>
<reference evidence="16" key="1">
    <citation type="submission" date="2021-09" db="EMBL/GenBank/DDBJ databases">
        <authorList>
            <consortium name="AG Swart"/>
            <person name="Singh M."/>
            <person name="Singh A."/>
            <person name="Seah K."/>
            <person name="Emmerich C."/>
        </authorList>
    </citation>
    <scope>NUCLEOTIDE SEQUENCE</scope>
    <source>
        <strain evidence="16">ATCC30299</strain>
    </source>
</reference>
<evidence type="ECO:0000256" key="7">
    <source>
        <dbReference type="ARBA" id="ARBA00022741"/>
    </source>
</evidence>
<dbReference type="Gene3D" id="3.40.50.1440">
    <property type="entry name" value="Tubulin/FtsZ, GTPase domain"/>
    <property type="match status" value="1"/>
</dbReference>
<feature type="domain" description="Tubulin/FtsZ GTPase" evidence="15">
    <location>
        <begin position="39"/>
        <end position="233"/>
    </location>
</feature>
<comment type="subcellular location">
    <subcellularLocation>
        <location evidence="3">Cell projection</location>
        <location evidence="3">Cilium</location>
    </subcellularLocation>
    <subcellularLocation>
        <location evidence="1">Cytoplasm</location>
        <location evidence="1">Cytoskeleton</location>
        <location evidence="1">Microtubule organizing center</location>
        <location evidence="1">Centrosome</location>
        <location evidence="1">Centriole</location>
    </subcellularLocation>
    <subcellularLocation>
        <location evidence="2">Nucleus</location>
    </subcellularLocation>
</comment>
<sequence length="425" mass="47443">MSILTLQVGQCGNQTGSAFFNELYEEALRSPPALSSAILNTYFNFNGQKHSAKAVLVDMEPKVVNACLSQNKEWTYDPSAVFCKQEGSGNNWAFGYNVHGAKCKDKILNKIRKQLEMCDVLQGMLLYMSLAGGTGSGVGTCIAEMVQEEFDANLLSIAVWPYSFGEVILQNYNTALTLSHLVEAADGILLLENNWLYQTAISCLNVPKPDFTHINKLSASVLTSAFTPIIRPRQVASYSQFGENPLRAVYRNLCSNTGFPFLDIITTPLQSDQSIEFSNDTWSTLAKRCSQMLLTNTSEPSINWNMNITSPKRNKVLSSISILRGRESSTADLSSIPAMSESWTNFPYADYRTDIRCGSYEKRMTVINNSQAILEELDALIDKTFRMSQSGAYLHHYNKFGIETSHFFEYTFPCLEQVIANYASL</sequence>
<evidence type="ECO:0000256" key="11">
    <source>
        <dbReference type="ARBA" id="ARBA00023273"/>
    </source>
</evidence>
<evidence type="ECO:0000256" key="6">
    <source>
        <dbReference type="ARBA" id="ARBA00022701"/>
    </source>
</evidence>